<evidence type="ECO:0008006" key="2">
    <source>
        <dbReference type="Google" id="ProtNLM"/>
    </source>
</evidence>
<name>A0A6G3X0W3_9ACTN</name>
<dbReference type="EMBL" id="JAAGMN010003441">
    <property type="protein sequence ID" value="NEE11312.1"/>
    <property type="molecule type" value="Genomic_DNA"/>
</dbReference>
<accession>A0A6G3X0W3</accession>
<proteinExistence type="predicted"/>
<comment type="caution">
    <text evidence="1">The sequence shown here is derived from an EMBL/GenBank/DDBJ whole genome shotgun (WGS) entry which is preliminary data.</text>
</comment>
<feature type="non-terminal residue" evidence="1">
    <location>
        <position position="136"/>
    </location>
</feature>
<feature type="non-terminal residue" evidence="1">
    <location>
        <position position="1"/>
    </location>
</feature>
<gene>
    <name evidence="1" type="ORF">G3M58_33260</name>
</gene>
<dbReference type="AlphaFoldDB" id="A0A6G3X0W3"/>
<evidence type="ECO:0000313" key="1">
    <source>
        <dbReference type="EMBL" id="NEE11312.1"/>
    </source>
</evidence>
<reference evidence="1" key="1">
    <citation type="submission" date="2020-01" db="EMBL/GenBank/DDBJ databases">
        <title>Insect and environment-associated Actinomycetes.</title>
        <authorList>
            <person name="Currrie C."/>
            <person name="Chevrette M."/>
            <person name="Carlson C."/>
            <person name="Stubbendieck R."/>
            <person name="Wendt-Pienkowski E."/>
        </authorList>
    </citation>
    <scope>NUCLEOTIDE SEQUENCE</scope>
    <source>
        <strain evidence="1">SID7499</strain>
    </source>
</reference>
<protein>
    <recommendedName>
        <fullName evidence="2">ABC transporter permease</fullName>
    </recommendedName>
</protein>
<sequence>TAADPTYQQDVRRTALSGDLSKAYGKDAMSVGEDYAEKHGVKVGDTLTVAFKAGETAKLKVAAITSDDTNIDRGAMYANLTTAASYVPADRMPQNVAMFGKAEEGKEKEAYAALKSAMAEYPVYKVQNQADFKEDL</sequence>
<organism evidence="1">
    <name type="scientific">Streptomyces sp. SID7499</name>
    <dbReference type="NCBI Taxonomy" id="2706086"/>
    <lineage>
        <taxon>Bacteria</taxon>
        <taxon>Bacillati</taxon>
        <taxon>Actinomycetota</taxon>
        <taxon>Actinomycetes</taxon>
        <taxon>Kitasatosporales</taxon>
        <taxon>Streptomycetaceae</taxon>
        <taxon>Streptomyces</taxon>
    </lineage>
</organism>